<accession>W0DIZ1</accession>
<keyword evidence="4" id="KW-0812">Transmembrane</keyword>
<comment type="subcellular location">
    <subcellularLocation>
        <location evidence="4">Cell membrane</location>
        <topology evidence="4">Multi-pass membrane protein</topology>
    </subcellularLocation>
</comment>
<dbReference type="Gene3D" id="1.20.120.1200">
    <property type="entry name" value="NADH-ubiquinone/plastoquinone oxidoreductase chain 6, subunit NuoJ"/>
    <property type="match status" value="1"/>
</dbReference>
<dbReference type="GO" id="GO:0005886">
    <property type="term" value="C:plasma membrane"/>
    <property type="evidence" value="ECO:0007669"/>
    <property type="project" value="UniProtKB-SubCell"/>
</dbReference>
<reference evidence="5 6" key="1">
    <citation type="submission" date="2013-12" db="EMBL/GenBank/DDBJ databases">
        <authorList>
            <consortium name="DOE Joint Genome Institute"/>
            <person name="Muyzer G."/>
            <person name="Huntemann M."/>
            <person name="Han J."/>
            <person name="Chen A."/>
            <person name="Kyrpides N."/>
            <person name="Mavromatis K."/>
            <person name="Markowitz V."/>
            <person name="Palaniappan K."/>
            <person name="Ivanova N."/>
            <person name="Schaumberg A."/>
            <person name="Pati A."/>
            <person name="Liolios K."/>
            <person name="Nordberg H.P."/>
            <person name="Cantor M.N."/>
            <person name="Hua S.X."/>
            <person name="Woyke T."/>
        </authorList>
    </citation>
    <scope>NUCLEOTIDE SEQUENCE [LARGE SCALE GENOMIC DNA]</scope>
    <source>
        <strain evidence="5 6">ARh 1</strain>
    </source>
</reference>
<keyword evidence="4" id="KW-0472">Membrane</keyword>
<keyword evidence="6" id="KW-1185">Reference proteome</keyword>
<protein>
    <recommendedName>
        <fullName evidence="2 4">NADH-quinone oxidoreductase subunit J</fullName>
        <ecNumber evidence="4">7.1.1.-</ecNumber>
    </recommendedName>
</protein>
<keyword evidence="4" id="KW-0874">Quinone</keyword>
<feature type="transmembrane region" description="Helical" evidence="4">
    <location>
        <begin position="83"/>
        <end position="102"/>
    </location>
</feature>
<comment type="caution">
    <text evidence="4">Lacks conserved residue(s) required for the propagation of feature annotation.</text>
</comment>
<sequence>MFLSIFSFGALAGAVAMFFLRHPMRVALALIGTMLSLAAIYAQLGLHVIAVFQVLIYVGAVMVFMIYAIMLLDVRDRSFTERFSPLLVAGLAGLLLLVAVLVDGLLRGEPVVAPVVREDAFSVGAFATAFMDQFWVYFALAAVLLLVAEIAASAVIDIRRRSQGLPGASRENRDG</sequence>
<comment type="function">
    <text evidence="4">NDH-1 shuttles electrons from NADH, via FMN and iron-sulfur (Fe-S) centers, to quinones in the respiratory chain. Couples the redox reaction to proton translocation (for every two electrons transferred, four hydrogen ions are translocated across the cytoplasmic membrane), and thus conserves the redox energy in a proton gradient.</text>
</comment>
<keyword evidence="5" id="KW-0830">Ubiquinone</keyword>
<dbReference type="PANTHER" id="PTHR33269">
    <property type="entry name" value="NADH-UBIQUINONE OXIDOREDUCTASE CHAIN 6"/>
    <property type="match status" value="1"/>
</dbReference>
<dbReference type="Pfam" id="PF00499">
    <property type="entry name" value="Oxidored_q3"/>
    <property type="match status" value="1"/>
</dbReference>
<keyword evidence="4" id="KW-0520">NAD</keyword>
<name>W0DIZ1_9GAMM</name>
<feature type="transmembrane region" description="Helical" evidence="4">
    <location>
        <begin position="134"/>
        <end position="156"/>
    </location>
</feature>
<dbReference type="EC" id="7.1.1.-" evidence="4"/>
<proteinExistence type="inferred from homology"/>
<comment type="similarity">
    <text evidence="1 4">Belongs to the complex I subunit 6 family.</text>
</comment>
<evidence type="ECO:0000256" key="3">
    <source>
        <dbReference type="ARBA" id="ARBA00025811"/>
    </source>
</evidence>
<dbReference type="HOGENOM" id="CLU_085957_4_1_6"/>
<comment type="subunit">
    <text evidence="3">Composed of 13 different subunits. Subunits NuoA, H, J, K, L, M, N constitute the membrane sector of the complex.</text>
</comment>
<dbReference type="Proteomes" id="UP000005289">
    <property type="component" value="Chromosome"/>
</dbReference>
<evidence type="ECO:0000256" key="1">
    <source>
        <dbReference type="ARBA" id="ARBA00005698"/>
    </source>
</evidence>
<organism evidence="5 6">
    <name type="scientific">Thioalkalivibrio paradoxus ARh 1</name>
    <dbReference type="NCBI Taxonomy" id="713585"/>
    <lineage>
        <taxon>Bacteria</taxon>
        <taxon>Pseudomonadati</taxon>
        <taxon>Pseudomonadota</taxon>
        <taxon>Gammaproteobacteria</taxon>
        <taxon>Chromatiales</taxon>
        <taxon>Ectothiorhodospiraceae</taxon>
        <taxon>Thioalkalivibrio</taxon>
    </lineage>
</organism>
<feature type="transmembrane region" description="Helical" evidence="4">
    <location>
        <begin position="48"/>
        <end position="71"/>
    </location>
</feature>
<dbReference type="KEGG" id="tti:THITH_10340"/>
<dbReference type="GO" id="GO:0008137">
    <property type="term" value="F:NADH dehydrogenase (ubiquinone) activity"/>
    <property type="evidence" value="ECO:0007669"/>
    <property type="project" value="UniProtKB-UniRule"/>
</dbReference>
<dbReference type="PANTHER" id="PTHR33269:SF17">
    <property type="entry name" value="NADH-UBIQUINONE OXIDOREDUCTASE CHAIN 6"/>
    <property type="match status" value="1"/>
</dbReference>
<dbReference type="STRING" id="713585.THITH_10340"/>
<evidence type="ECO:0000256" key="4">
    <source>
        <dbReference type="RuleBase" id="RU004429"/>
    </source>
</evidence>
<dbReference type="AlphaFoldDB" id="W0DIZ1"/>
<comment type="catalytic activity">
    <reaction evidence="4">
        <text>a quinone + NADH + 5 H(+)(in) = a quinol + NAD(+) + 4 H(+)(out)</text>
        <dbReference type="Rhea" id="RHEA:57888"/>
        <dbReference type="ChEBI" id="CHEBI:15378"/>
        <dbReference type="ChEBI" id="CHEBI:24646"/>
        <dbReference type="ChEBI" id="CHEBI:57540"/>
        <dbReference type="ChEBI" id="CHEBI:57945"/>
        <dbReference type="ChEBI" id="CHEBI:132124"/>
    </reaction>
</comment>
<dbReference type="EMBL" id="CP007029">
    <property type="protein sequence ID" value="AHE98579.1"/>
    <property type="molecule type" value="Genomic_DNA"/>
</dbReference>
<evidence type="ECO:0000256" key="2">
    <source>
        <dbReference type="ARBA" id="ARBA00019907"/>
    </source>
</evidence>
<dbReference type="InterPro" id="IPR001457">
    <property type="entry name" value="NADH_UbQ/plastoQ_OxRdtase_su6"/>
</dbReference>
<evidence type="ECO:0000313" key="6">
    <source>
        <dbReference type="Proteomes" id="UP000005289"/>
    </source>
</evidence>
<keyword evidence="4" id="KW-1003">Cell membrane</keyword>
<gene>
    <name evidence="5" type="ORF">THITH_10340</name>
</gene>
<keyword evidence="4" id="KW-1133">Transmembrane helix</keyword>
<dbReference type="InterPro" id="IPR042106">
    <property type="entry name" value="Nuo/plastoQ_OxRdtase_6_NuoJ"/>
</dbReference>
<dbReference type="GO" id="GO:0048038">
    <property type="term" value="F:quinone binding"/>
    <property type="evidence" value="ECO:0007669"/>
    <property type="project" value="UniProtKB-UniRule"/>
</dbReference>
<evidence type="ECO:0000313" key="5">
    <source>
        <dbReference type="EMBL" id="AHE98579.1"/>
    </source>
</evidence>